<dbReference type="SUPFAM" id="SSF50249">
    <property type="entry name" value="Nucleic acid-binding proteins"/>
    <property type="match status" value="1"/>
</dbReference>
<dbReference type="PhylomeDB" id="B3S0N4"/>
<dbReference type="InParanoid" id="B3S0N4"/>
<dbReference type="AlphaFoldDB" id="B3S0N4"/>
<evidence type="ECO:0000256" key="2">
    <source>
        <dbReference type="ARBA" id="ARBA00004574"/>
    </source>
</evidence>
<evidence type="ECO:0000313" key="10">
    <source>
        <dbReference type="EMBL" id="EDV24041.1"/>
    </source>
</evidence>
<keyword evidence="6" id="KW-0238">DNA-binding</keyword>
<dbReference type="Gene3D" id="2.40.50.140">
    <property type="entry name" value="Nucleic acid-binding proteins"/>
    <property type="match status" value="1"/>
</dbReference>
<dbReference type="PANTHER" id="PTHR13989:SF33">
    <property type="entry name" value="CST COMPLEX SUBUNIT STN1"/>
    <property type="match status" value="1"/>
</dbReference>
<keyword evidence="11" id="KW-1185">Reference proteome</keyword>
<dbReference type="GO" id="GO:0005634">
    <property type="term" value="C:nucleus"/>
    <property type="evidence" value="ECO:0007669"/>
    <property type="project" value="UniProtKB-SubCell"/>
</dbReference>
<dbReference type="InterPro" id="IPR004365">
    <property type="entry name" value="NA-bd_OB_tRNA"/>
</dbReference>
<evidence type="ECO:0000256" key="6">
    <source>
        <dbReference type="ARBA" id="ARBA00023125"/>
    </source>
</evidence>
<evidence type="ECO:0000313" key="11">
    <source>
        <dbReference type="Proteomes" id="UP000009022"/>
    </source>
</evidence>
<evidence type="ECO:0000256" key="7">
    <source>
        <dbReference type="ARBA" id="ARBA00023242"/>
    </source>
</evidence>
<dbReference type="GeneID" id="6754409"/>
<evidence type="ECO:0000256" key="1">
    <source>
        <dbReference type="ARBA" id="ARBA00004123"/>
    </source>
</evidence>
<evidence type="ECO:0000256" key="8">
    <source>
        <dbReference type="ARBA" id="ARBA00030039"/>
    </source>
</evidence>
<dbReference type="Proteomes" id="UP000009022">
    <property type="component" value="Unassembled WGS sequence"/>
</dbReference>
<dbReference type="GO" id="GO:0042162">
    <property type="term" value="F:telomeric DNA binding"/>
    <property type="evidence" value="ECO:0000318"/>
    <property type="project" value="GO_Central"/>
</dbReference>
<accession>B3S0N4</accession>
<dbReference type="CTD" id="6754409"/>
<dbReference type="HOGENOM" id="CLU_848172_0_0_1"/>
<dbReference type="GO" id="GO:0000781">
    <property type="term" value="C:chromosome, telomeric region"/>
    <property type="evidence" value="ECO:0007669"/>
    <property type="project" value="UniProtKB-SubCell"/>
</dbReference>
<name>B3S0N4_TRIAD</name>
<dbReference type="RefSeq" id="XP_002113567.1">
    <property type="nucleotide sequence ID" value="XM_002113531.1"/>
</dbReference>
<keyword evidence="7" id="KW-0539">Nucleus</keyword>
<evidence type="ECO:0000256" key="5">
    <source>
        <dbReference type="ARBA" id="ARBA00022895"/>
    </source>
</evidence>
<dbReference type="InterPro" id="IPR012340">
    <property type="entry name" value="NA-bd_OB-fold"/>
</dbReference>
<feature type="domain" description="OB" evidence="9">
    <location>
        <begin position="35"/>
        <end position="99"/>
    </location>
</feature>
<keyword evidence="5" id="KW-0779">Telomere</keyword>
<sequence length="328" mass="38165">MSCKNTIDLSLIDNIRPHVLITMLQGNGYFNKKEVTIVGDIARVDTRKRFIAYDVDDGSDRITCKQWKKKNFITAPLGALVQITGQAQLLYSGKIEILIVQMIDKTNFPMVEILHWTLSLEYHQEILIPCRKKRAQSAKDQFNPSKPPAYPYLDLTSAKQQKTTTCLYYNIAKNIKSYLQNSHQHTFTAQNLLHDSQFQQNLFLEFPSSNTNNISNLLMESIKQMYFNGWIYCQNKFENNLKCCYQLIDNTNLYRQLNEIVDDLCQYRECVHLKDIYRNLILVDQYHWVAKSTVVKFLQLLVGDKELICIQGSYFTPSPTNNCNSKIQ</sequence>
<proteinExistence type="predicted"/>
<dbReference type="KEGG" id="tad:TRIADDRAFT_57112"/>
<gene>
    <name evidence="10" type="ORF">TRIADDRAFT_57112</name>
</gene>
<evidence type="ECO:0000256" key="4">
    <source>
        <dbReference type="ARBA" id="ARBA00022454"/>
    </source>
</evidence>
<protein>
    <recommendedName>
        <fullName evidence="3">CST complex subunit STN1</fullName>
    </recommendedName>
    <alternativeName>
        <fullName evidence="8">Suppressor of cdc thirteen homolog</fullName>
    </alternativeName>
</protein>
<evidence type="ECO:0000256" key="3">
    <source>
        <dbReference type="ARBA" id="ARBA00017411"/>
    </source>
</evidence>
<evidence type="ECO:0000259" key="9">
    <source>
        <dbReference type="Pfam" id="PF01336"/>
    </source>
</evidence>
<dbReference type="InterPro" id="IPR040260">
    <property type="entry name" value="RFA2-like"/>
</dbReference>
<dbReference type="EMBL" id="DS985246">
    <property type="protein sequence ID" value="EDV24041.1"/>
    <property type="molecule type" value="Genomic_DNA"/>
</dbReference>
<reference evidence="10 11" key="1">
    <citation type="journal article" date="2008" name="Nature">
        <title>The Trichoplax genome and the nature of placozoans.</title>
        <authorList>
            <person name="Srivastava M."/>
            <person name="Begovic E."/>
            <person name="Chapman J."/>
            <person name="Putnam N.H."/>
            <person name="Hellsten U."/>
            <person name="Kawashima T."/>
            <person name="Kuo A."/>
            <person name="Mitros T."/>
            <person name="Salamov A."/>
            <person name="Carpenter M.L."/>
            <person name="Signorovitch A.Y."/>
            <person name="Moreno M.A."/>
            <person name="Kamm K."/>
            <person name="Grimwood J."/>
            <person name="Schmutz J."/>
            <person name="Shapiro H."/>
            <person name="Grigoriev I.V."/>
            <person name="Buss L.W."/>
            <person name="Schierwater B."/>
            <person name="Dellaporta S.L."/>
            <person name="Rokhsar D.S."/>
        </authorList>
    </citation>
    <scope>NUCLEOTIDE SEQUENCE [LARGE SCALE GENOMIC DNA]</scope>
    <source>
        <strain evidence="10 11">Grell-BS-1999</strain>
    </source>
</reference>
<keyword evidence="4" id="KW-0158">Chromosome</keyword>
<comment type="subcellular location">
    <subcellularLocation>
        <location evidence="2">Chromosome</location>
        <location evidence="2">Telomere</location>
    </subcellularLocation>
    <subcellularLocation>
        <location evidence="1">Nucleus</location>
    </subcellularLocation>
</comment>
<organism evidence="10 11">
    <name type="scientific">Trichoplax adhaerens</name>
    <name type="common">Trichoplax reptans</name>
    <dbReference type="NCBI Taxonomy" id="10228"/>
    <lineage>
        <taxon>Eukaryota</taxon>
        <taxon>Metazoa</taxon>
        <taxon>Placozoa</taxon>
        <taxon>Uniplacotomia</taxon>
        <taxon>Trichoplacea</taxon>
        <taxon>Trichoplacidae</taxon>
        <taxon>Trichoplax</taxon>
    </lineage>
</organism>
<dbReference type="PANTHER" id="PTHR13989">
    <property type="entry name" value="REPLICATION PROTEIN A-RELATED"/>
    <property type="match status" value="1"/>
</dbReference>
<dbReference type="Pfam" id="PF01336">
    <property type="entry name" value="tRNA_anti-codon"/>
    <property type="match status" value="1"/>
</dbReference>